<comment type="caution">
    <text evidence="2">The sequence shown here is derived from an EMBL/GenBank/DDBJ whole genome shotgun (WGS) entry which is preliminary data.</text>
</comment>
<protein>
    <recommendedName>
        <fullName evidence="1">Glycosyl transferase family 1 domain-containing protein</fullName>
    </recommendedName>
</protein>
<organism evidence="2">
    <name type="scientific">marine sediment metagenome</name>
    <dbReference type="NCBI Taxonomy" id="412755"/>
    <lineage>
        <taxon>unclassified sequences</taxon>
        <taxon>metagenomes</taxon>
        <taxon>ecological metagenomes</taxon>
    </lineage>
</organism>
<dbReference type="SUPFAM" id="SSF53756">
    <property type="entry name" value="UDP-Glycosyltransferase/glycogen phosphorylase"/>
    <property type="match status" value="1"/>
</dbReference>
<accession>X1APM9</accession>
<sequence length="95" mass="10680">PSLEDNLPNTVIESILCGTPVIGFPVGGVSDIIRDGFNGLLCENINVDSLVKAIISFFNDILKFDRSKIREDAKKRYDISVSVRNYVNLFKKIYQ</sequence>
<dbReference type="Gene3D" id="3.40.50.2000">
    <property type="entry name" value="Glycogen Phosphorylase B"/>
    <property type="match status" value="2"/>
</dbReference>
<evidence type="ECO:0000313" key="2">
    <source>
        <dbReference type="EMBL" id="GAG74243.1"/>
    </source>
</evidence>
<evidence type="ECO:0000259" key="1">
    <source>
        <dbReference type="Pfam" id="PF00534"/>
    </source>
</evidence>
<feature type="domain" description="Glycosyl transferase family 1" evidence="1">
    <location>
        <begin position="1"/>
        <end position="75"/>
    </location>
</feature>
<feature type="non-terminal residue" evidence="2">
    <location>
        <position position="1"/>
    </location>
</feature>
<dbReference type="AlphaFoldDB" id="X1APM9"/>
<name>X1APM9_9ZZZZ</name>
<reference evidence="2" key="1">
    <citation type="journal article" date="2014" name="Front. Microbiol.">
        <title>High frequency of phylogenetically diverse reductive dehalogenase-homologous genes in deep subseafloor sedimentary metagenomes.</title>
        <authorList>
            <person name="Kawai M."/>
            <person name="Futagami T."/>
            <person name="Toyoda A."/>
            <person name="Takaki Y."/>
            <person name="Nishi S."/>
            <person name="Hori S."/>
            <person name="Arai W."/>
            <person name="Tsubouchi T."/>
            <person name="Morono Y."/>
            <person name="Uchiyama I."/>
            <person name="Ito T."/>
            <person name="Fujiyama A."/>
            <person name="Inagaki F."/>
            <person name="Takami H."/>
        </authorList>
    </citation>
    <scope>NUCLEOTIDE SEQUENCE</scope>
    <source>
        <strain evidence="2">Expedition CK06-06</strain>
    </source>
</reference>
<gene>
    <name evidence="2" type="ORF">S01H4_06421</name>
</gene>
<dbReference type="Pfam" id="PF00534">
    <property type="entry name" value="Glycos_transf_1"/>
    <property type="match status" value="1"/>
</dbReference>
<dbReference type="EMBL" id="BART01001978">
    <property type="protein sequence ID" value="GAG74243.1"/>
    <property type="molecule type" value="Genomic_DNA"/>
</dbReference>
<proteinExistence type="predicted"/>
<dbReference type="InterPro" id="IPR001296">
    <property type="entry name" value="Glyco_trans_1"/>
</dbReference>
<dbReference type="PANTHER" id="PTHR12526">
    <property type="entry name" value="GLYCOSYLTRANSFERASE"/>
    <property type="match status" value="1"/>
</dbReference>
<dbReference type="GO" id="GO:0016757">
    <property type="term" value="F:glycosyltransferase activity"/>
    <property type="evidence" value="ECO:0007669"/>
    <property type="project" value="InterPro"/>
</dbReference>